<evidence type="ECO:0008006" key="7">
    <source>
        <dbReference type="Google" id="ProtNLM"/>
    </source>
</evidence>
<dbReference type="InterPro" id="IPR052047">
    <property type="entry name" value="GH94_Enzymes"/>
</dbReference>
<dbReference type="InterPro" id="IPR037018">
    <property type="entry name" value="GH65_N"/>
</dbReference>
<keyword evidence="2" id="KW-0808">Transferase</keyword>
<keyword evidence="1" id="KW-0328">Glycosyltransferase</keyword>
<dbReference type="PANTHER" id="PTHR37469">
    <property type="entry name" value="CELLOBIONIC ACID PHOSPHORYLASE-RELATED"/>
    <property type="match status" value="1"/>
</dbReference>
<evidence type="ECO:0000313" key="5">
    <source>
        <dbReference type="EMBL" id="UYP46784.1"/>
    </source>
</evidence>
<feature type="domain" description="Glycosyl hydrolase 94 catalytic" evidence="4">
    <location>
        <begin position="314"/>
        <end position="741"/>
    </location>
</feature>
<dbReference type="InterPro" id="IPR010383">
    <property type="entry name" value="Glyco_hydrolase_94_b-supersand"/>
</dbReference>
<dbReference type="InterPro" id="IPR033432">
    <property type="entry name" value="GH94_catalytic"/>
</dbReference>
<dbReference type="SUPFAM" id="SSF74650">
    <property type="entry name" value="Galactose mutarotase-like"/>
    <property type="match status" value="1"/>
</dbReference>
<dbReference type="Proteomes" id="UP001208689">
    <property type="component" value="Chromosome"/>
</dbReference>
<dbReference type="Gene3D" id="1.50.10.10">
    <property type="match status" value="1"/>
</dbReference>
<gene>
    <name evidence="5" type="ORF">NEF87_003069</name>
</gene>
<evidence type="ECO:0000313" key="6">
    <source>
        <dbReference type="Proteomes" id="UP001208689"/>
    </source>
</evidence>
<dbReference type="EMBL" id="CP104013">
    <property type="protein sequence ID" value="UYP46784.1"/>
    <property type="molecule type" value="Genomic_DNA"/>
</dbReference>
<evidence type="ECO:0000259" key="3">
    <source>
        <dbReference type="Pfam" id="PF06165"/>
    </source>
</evidence>
<evidence type="ECO:0000256" key="2">
    <source>
        <dbReference type="ARBA" id="ARBA00022679"/>
    </source>
</evidence>
<dbReference type="Gene3D" id="1.20.890.20">
    <property type="entry name" value="mpn423 like domain"/>
    <property type="match status" value="1"/>
</dbReference>
<reference evidence="5" key="1">
    <citation type="submission" date="2022-09" db="EMBL/GenBank/DDBJ databases">
        <title>Actin cytoskeleton and complex cell architecture in an #Asgard archaeon.</title>
        <authorList>
            <person name="Ponce Toledo R.I."/>
            <person name="Schleper C."/>
            <person name="Rodrigues Oliveira T."/>
            <person name="Wollweber F."/>
            <person name="Xu J."/>
            <person name="Rittmann S."/>
            <person name="Klingl A."/>
            <person name="Pilhofer M."/>
        </authorList>
    </citation>
    <scope>NUCLEOTIDE SEQUENCE</scope>
    <source>
        <strain evidence="5">B-35</strain>
    </source>
</reference>
<sequence length="817" mass="94171">MKKYGYFDDLRKEYIITHPDTPLPWINYLGTDSYFSLISNTGGGYSFYKDARYRRLTRYRYNNTPFDSNGKYIYIRENKTGKFWSTTWQPTRHTMEMYQCQHGLGYTTIQSQAEKIHSNVTYFVPLNENLEIWKIKITNHHTHTVDLSLFSFVEFCLWDAQGDATNFQRNFNIGEVEIDSATSTIYHKTEYRERRNHFAFFSCSEPLKGYDTQREKFIGSYHSMESPVVVENGNSLKSHAHGWAPIGSHHIEVTLEPEQTKEIIFILGYSENKKSEKFSPPDSQILNKEKVNQKITYYKDPKNVEDAFIALKRYWDQLLSKFTIDTPDVHTNRMVNIWNQYQCMVTFNLSRSASFFESGIGRGMGFRDSNQDILGFVHLIPEKARQRILDLASTQMPSGGAYHQYQPLTKRGNHELGSNFNDDPLWLILSTVAYLKETGDFDILKEDIPFENQKNSEKSLLTHLELSLKYTLDRLGPHGLPLIGRADWNDCLNLNCFSEEPNQSFQTTANKEGKIAESLFIAGQFVYAAKQMNELFIYLKMVDKANHYSGAIQKMEEAIVQHGWDGEWFLRAYDDRGHKVGSHENNEGQIYIESQGMCLMAEVGKKMKLATKTLASVHRHLATPHGIMLHHPPYTRYHLELGEISSYPPGYKENGSIFCHTNPWIMIAEAMNGNPEQAYNYYLRINPSAREHLSDLHRCEPYIYAQTIAGYDAPTFGEAKNSWLTGTAAWNFVAISQYILGIHPTFNGLTIEPKVPQTWLEYKVSRLFRGVIYSIEVKRVEEGENPSCEVDGIQVNSSTIPLPDVSKKEVKVLIKIP</sequence>
<feature type="domain" description="Glycosyl hydrolase 94 supersandwich" evidence="3">
    <location>
        <begin position="12"/>
        <end position="275"/>
    </location>
</feature>
<dbReference type="PANTHER" id="PTHR37469:SF2">
    <property type="entry name" value="CELLOBIONIC ACID PHOSPHORYLASE"/>
    <property type="match status" value="1"/>
</dbReference>
<name>A0ABY6HWF0_9ARCH</name>
<organism evidence="5 6">
    <name type="scientific">Candidatus Lokiarchaeum ossiferum</name>
    <dbReference type="NCBI Taxonomy" id="2951803"/>
    <lineage>
        <taxon>Archaea</taxon>
        <taxon>Promethearchaeati</taxon>
        <taxon>Promethearchaeota</taxon>
        <taxon>Promethearchaeia</taxon>
        <taxon>Promethearchaeales</taxon>
        <taxon>Promethearchaeaceae</taxon>
        <taxon>Candidatus Lokiarchaeum</taxon>
    </lineage>
</organism>
<accession>A0ABY6HWF0</accession>
<dbReference type="InterPro" id="IPR012341">
    <property type="entry name" value="6hp_glycosidase-like_sf"/>
</dbReference>
<dbReference type="InterPro" id="IPR008928">
    <property type="entry name" value="6-hairpin_glycosidase_sf"/>
</dbReference>
<dbReference type="SUPFAM" id="SSF48208">
    <property type="entry name" value="Six-hairpin glycosidases"/>
    <property type="match status" value="1"/>
</dbReference>
<protein>
    <recommendedName>
        <fullName evidence="7">Glycosyl transferase</fullName>
    </recommendedName>
</protein>
<dbReference type="SMART" id="SM01068">
    <property type="entry name" value="CBM_X"/>
    <property type="match status" value="1"/>
</dbReference>
<dbReference type="Gene3D" id="2.60.420.10">
    <property type="entry name" value="Maltose phosphorylase, domain 3"/>
    <property type="match status" value="1"/>
</dbReference>
<proteinExistence type="predicted"/>
<dbReference type="Gene3D" id="2.70.98.40">
    <property type="entry name" value="Glycoside hydrolase, family 65, N-terminal domain"/>
    <property type="match status" value="1"/>
</dbReference>
<dbReference type="Pfam" id="PF06165">
    <property type="entry name" value="GH94_b-supersand"/>
    <property type="match status" value="1"/>
</dbReference>
<evidence type="ECO:0000256" key="1">
    <source>
        <dbReference type="ARBA" id="ARBA00022676"/>
    </source>
</evidence>
<dbReference type="Pfam" id="PF17167">
    <property type="entry name" value="Glyco_hydro_94"/>
    <property type="match status" value="1"/>
</dbReference>
<dbReference type="InterPro" id="IPR011013">
    <property type="entry name" value="Gal_mutarotase_sf_dom"/>
</dbReference>
<evidence type="ECO:0000259" key="4">
    <source>
        <dbReference type="Pfam" id="PF17167"/>
    </source>
</evidence>
<keyword evidence="6" id="KW-1185">Reference proteome</keyword>